<accession>A0A916P1K2</accession>
<name>A0A916P1K2_9POXV</name>
<dbReference type="Proteomes" id="UP000792671">
    <property type="component" value="Genome"/>
</dbReference>
<organism evidence="2 3">
    <name type="scientific">Mythimna separata entomopoxvirus 'L'</name>
    <dbReference type="NCBI Taxonomy" id="1293572"/>
    <lineage>
        <taxon>Viruses</taxon>
        <taxon>Varidnaviria</taxon>
        <taxon>Bamfordvirae</taxon>
        <taxon>Nucleocytoviricota</taxon>
        <taxon>Pokkesviricetes</taxon>
        <taxon>Chitovirales</taxon>
        <taxon>Poxviridae</taxon>
        <taxon>Entomopoxvirinae</taxon>
        <taxon>Betaentomopoxvirus</taxon>
        <taxon>Betaentomopoxvirus mseparata</taxon>
        <taxon>Mythimna separata entomopoxvirus</taxon>
    </lineage>
</organism>
<dbReference type="RefSeq" id="YP_008003701.1">
    <property type="nucleotide sequence ID" value="NC_021246.1"/>
</dbReference>
<dbReference type="EMBL" id="HF679134">
    <property type="protein sequence ID" value="CCU56382.1"/>
    <property type="molecule type" value="Genomic_DNA"/>
</dbReference>
<evidence type="ECO:0000313" key="2">
    <source>
        <dbReference type="EMBL" id="CCU56382.1"/>
    </source>
</evidence>
<proteinExistence type="predicted"/>
<gene>
    <name evidence="2" type="ORF">MYSEV_184</name>
</gene>
<keyword evidence="1" id="KW-1133">Transmembrane helix</keyword>
<feature type="transmembrane region" description="Helical" evidence="1">
    <location>
        <begin position="83"/>
        <end position="103"/>
    </location>
</feature>
<dbReference type="KEGG" id="vg:15613806"/>
<protein>
    <submittedName>
        <fullName evidence="2">Uncharacterized protein</fullName>
    </submittedName>
</protein>
<evidence type="ECO:0000313" key="3">
    <source>
        <dbReference type="Proteomes" id="UP000792671"/>
    </source>
</evidence>
<keyword evidence="1" id="KW-0472">Membrane</keyword>
<keyword evidence="1" id="KW-0812">Transmembrane</keyword>
<reference evidence="2 3" key="1">
    <citation type="journal article" date="2013" name="J. Virol.">
        <title>New Insights into the Evolution of Entomopoxvirinae from the Complete Genome Sequences of Four Entomopoxviruses Infecting Adoxophyes honmai, Choristoneura biennis, Choristoneura rosaceana, and Mythimna separata.</title>
        <authorList>
            <person name="Theze J."/>
            <person name="Takatsuka J."/>
            <person name="Li Z."/>
            <person name="Gallais J."/>
            <person name="Doucet D."/>
            <person name="Arif B."/>
            <person name="Nakai M."/>
            <person name="Herniou E.A."/>
        </authorList>
    </citation>
    <scope>NUCLEOTIDE SEQUENCE [LARGE SCALE GENOMIC DNA]</scope>
</reference>
<dbReference type="GeneID" id="15613806"/>
<keyword evidence="3" id="KW-1185">Reference proteome</keyword>
<sequence length="140" mass="17233">MFFITDKYHIILRYIPHNKRNEAKYLLENYFNINKFNKCVKDNFTIFYIIYILIHIFFIIITLILIWYLFYYTQYKYNNEIEYIIILSFILLIIGKIIYLMILSDIIIESMSITIIEQCKIIKKYKDNDNPPSYDELLHI</sequence>
<feature type="transmembrane region" description="Helical" evidence="1">
    <location>
        <begin position="45"/>
        <end position="71"/>
    </location>
</feature>
<evidence type="ECO:0000256" key="1">
    <source>
        <dbReference type="SAM" id="Phobius"/>
    </source>
</evidence>